<gene>
    <name evidence="1" type="ORF">SCFA_1420004</name>
</gene>
<dbReference type="Pfam" id="PF09560">
    <property type="entry name" value="Spore_YunB"/>
    <property type="match status" value="1"/>
</dbReference>
<sequence length="218" mass="24041">MFKKRRRAAPVVVSVAFCLLAAGLLLIIDLTLRSAFYNIAEIRAIQIATEAINRTLQQEVTGGNIQYQDFVFIHKDNQGHITLMQANTVMVNRVAAKITLSVQKTLEELRLQDFEIPLGEILDIPLLANYGPRINYRIMPMGTVRVNVVDQFEAAGINQTRHKIYLNFDTNVRIVIPSKSGEAVVAAQMPLAENIIVGSVPDTFVNIAGGILGGSLIK</sequence>
<evidence type="ECO:0008006" key="2">
    <source>
        <dbReference type="Google" id="ProtNLM"/>
    </source>
</evidence>
<dbReference type="PIRSF" id="PIRSF021383">
    <property type="entry name" value="YunB"/>
    <property type="match status" value="1"/>
</dbReference>
<evidence type="ECO:0000313" key="1">
    <source>
        <dbReference type="EMBL" id="VFU11877.1"/>
    </source>
</evidence>
<name>A0A485LUX8_9ZZZZ</name>
<dbReference type="NCBIfam" id="TIGR02832">
    <property type="entry name" value="spo_yunB"/>
    <property type="match status" value="1"/>
</dbReference>
<protein>
    <recommendedName>
        <fullName evidence="2">Sporulation protein YunB</fullName>
    </recommendedName>
</protein>
<accession>A0A485LUX8</accession>
<organism evidence="1">
    <name type="scientific">anaerobic digester metagenome</name>
    <dbReference type="NCBI Taxonomy" id="1263854"/>
    <lineage>
        <taxon>unclassified sequences</taxon>
        <taxon>metagenomes</taxon>
        <taxon>ecological metagenomes</taxon>
    </lineage>
</organism>
<dbReference type="AlphaFoldDB" id="A0A485LUX8"/>
<dbReference type="EMBL" id="CAADRN010000049">
    <property type="protein sequence ID" value="VFU11877.1"/>
    <property type="molecule type" value="Genomic_DNA"/>
</dbReference>
<reference evidence="1" key="1">
    <citation type="submission" date="2019-03" db="EMBL/GenBank/DDBJ databases">
        <authorList>
            <person name="Hao L."/>
        </authorList>
    </citation>
    <scope>NUCLEOTIDE SEQUENCE</scope>
</reference>
<proteinExistence type="predicted"/>
<dbReference type="InterPro" id="IPR014197">
    <property type="entry name" value="Sporulation_prot_YunB"/>
</dbReference>